<organism evidence="2 3">
    <name type="scientific">Nannochloropsis salina CCMP1776</name>
    <dbReference type="NCBI Taxonomy" id="1027361"/>
    <lineage>
        <taxon>Eukaryota</taxon>
        <taxon>Sar</taxon>
        <taxon>Stramenopiles</taxon>
        <taxon>Ochrophyta</taxon>
        <taxon>Eustigmatophyceae</taxon>
        <taxon>Eustigmatales</taxon>
        <taxon>Monodopsidaceae</taxon>
        <taxon>Microchloropsis</taxon>
        <taxon>Microchloropsis salina</taxon>
    </lineage>
</organism>
<dbReference type="Proteomes" id="UP000355283">
    <property type="component" value="Unassembled WGS sequence"/>
</dbReference>
<feature type="compositionally biased region" description="Basic and acidic residues" evidence="1">
    <location>
        <begin position="78"/>
        <end position="102"/>
    </location>
</feature>
<keyword evidence="3" id="KW-1185">Reference proteome</keyword>
<dbReference type="InterPro" id="IPR036020">
    <property type="entry name" value="WW_dom_sf"/>
</dbReference>
<feature type="region of interest" description="Disordered" evidence="1">
    <location>
        <begin position="1"/>
        <end position="24"/>
    </location>
</feature>
<feature type="region of interest" description="Disordered" evidence="1">
    <location>
        <begin position="70"/>
        <end position="102"/>
    </location>
</feature>
<comment type="caution">
    <text evidence="2">The sequence shown here is derived from an EMBL/GenBank/DDBJ whole genome shotgun (WGS) entry which is preliminary data.</text>
</comment>
<dbReference type="EMBL" id="SDOX01000133">
    <property type="protein sequence ID" value="TFJ81194.1"/>
    <property type="molecule type" value="Genomic_DNA"/>
</dbReference>
<protein>
    <recommendedName>
        <fullName evidence="4">WW domain-containing protein</fullName>
    </recommendedName>
</protein>
<proteinExistence type="predicted"/>
<evidence type="ECO:0000256" key="1">
    <source>
        <dbReference type="SAM" id="MobiDB-lite"/>
    </source>
</evidence>
<accession>A0A4D9CRL7</accession>
<sequence>MIPLPLPDADSPPSPPLPAPEPSLDQTWVKLCEEGTGRAFYYNVVSQARQWEPRLPPPCERDVRMLRHYFDPSTLPGNREDAKRKKEATGRDRDWHQRKERKTLEKQRKALEWLRKE</sequence>
<reference evidence="2 3" key="1">
    <citation type="submission" date="2019-01" db="EMBL/GenBank/DDBJ databases">
        <title>Nuclear Genome Assembly of the Microalgal Biofuel strain Nannochloropsis salina CCMP1776.</title>
        <authorList>
            <person name="Hovde B."/>
        </authorList>
    </citation>
    <scope>NUCLEOTIDE SEQUENCE [LARGE SCALE GENOMIC DNA]</scope>
    <source>
        <strain evidence="2 3">CCMP1776</strain>
    </source>
</reference>
<dbReference type="SUPFAM" id="SSF51045">
    <property type="entry name" value="WW domain"/>
    <property type="match status" value="1"/>
</dbReference>
<gene>
    <name evidence="2" type="ORF">NSK_007462</name>
</gene>
<evidence type="ECO:0000313" key="3">
    <source>
        <dbReference type="Proteomes" id="UP000355283"/>
    </source>
</evidence>
<evidence type="ECO:0008006" key="4">
    <source>
        <dbReference type="Google" id="ProtNLM"/>
    </source>
</evidence>
<evidence type="ECO:0000313" key="2">
    <source>
        <dbReference type="EMBL" id="TFJ81194.1"/>
    </source>
</evidence>
<dbReference type="Gene3D" id="2.20.70.10">
    <property type="match status" value="1"/>
</dbReference>
<dbReference type="OrthoDB" id="229448at2759"/>
<feature type="compositionally biased region" description="Pro residues" evidence="1">
    <location>
        <begin position="1"/>
        <end position="21"/>
    </location>
</feature>
<name>A0A4D9CRL7_9STRA</name>
<dbReference type="AlphaFoldDB" id="A0A4D9CRL7"/>